<organism evidence="2 3">
    <name type="scientific">Acetivibrio thermocellus AD2</name>
    <dbReference type="NCBI Taxonomy" id="1138384"/>
    <lineage>
        <taxon>Bacteria</taxon>
        <taxon>Bacillati</taxon>
        <taxon>Bacillota</taxon>
        <taxon>Clostridia</taxon>
        <taxon>Eubacteriales</taxon>
        <taxon>Oscillospiraceae</taxon>
        <taxon>Acetivibrio</taxon>
    </lineage>
</organism>
<feature type="transmembrane region" description="Helical" evidence="1">
    <location>
        <begin position="20"/>
        <end position="36"/>
    </location>
</feature>
<feature type="transmembrane region" description="Helical" evidence="1">
    <location>
        <begin position="131"/>
        <end position="151"/>
    </location>
</feature>
<keyword evidence="1" id="KW-0472">Membrane</keyword>
<reference evidence="2 3" key="1">
    <citation type="submission" date="2017-09" db="EMBL/GenBank/DDBJ databases">
        <title>Evaluation of Pacific Biosciences Sequencing Technology to Finishing C. thermocellum Genome Sequences.</title>
        <authorList>
            <person name="Brown S."/>
        </authorList>
    </citation>
    <scope>NUCLEOTIDE SEQUENCE [LARGE SCALE GENOMIC DNA]</scope>
    <source>
        <strain evidence="2 3">AD2</strain>
    </source>
</reference>
<comment type="caution">
    <text evidence="2">The sequence shown here is derived from an EMBL/GenBank/DDBJ whole genome shotgun (WGS) entry which is preliminary data.</text>
</comment>
<evidence type="ECO:0008006" key="4">
    <source>
        <dbReference type="Google" id="ProtNLM"/>
    </source>
</evidence>
<sequence>MMVLKKILTLETKLFIRKYYLIIPMFLSFLYMFYGYCIMKDRLDNFSFIRTSGFVMMVLTILSMCFGVINARQDKDAKFEEVLDTLPSAWIRQMAKVFTWSVCSFVYCLVLAIFCTVWVDNGLNELGKYALQVAPYIFVNFYMPMVSTWLIAYSVEKTFNPKLGWPILLLIWYVISPIKNGSSGISLMLNQFVEEPHGNPHLLHYGLEMNIGLLSRKLWFLMFGMSVYIFANLSRLERRNLRNTKAKIAGTAAILLFIGAIPLAAFSTKYHSQGKMRYLDFGIWNDKILEQAKERFEEKYCNGRIKLFHLELGDSKGDLLEYYAKINIDNIKNEPIIFTLYRSLAIKDVKINGTEYNEFVRDRDWIIIQDPPEGEAEIEINVSGRLPYALGEVTDRTLLLRPDFPWYPILGKHKVILPVLTYDYLTNNLSNGKPYDIVLKSHRGNVITNLSCDIGTEFKGQATGPAVIQGDYESGNIGGIHFVAPPSIYYSYKEYISIVPDLLMKYRKEFEDSVGIEADYNLCDKYNKVFLVNLNGSMNGSILVNQNELYLDYSSWLYPASEDGIRRSCEFLRPMFILECFWRTGKYMESSVAPCLFPSLIEIAETGEKKDLEEYYTEWWGEGKEKQIVWENDLNDIYEIERLVKAESKDEVSKIAYEILRKWITVNKSK</sequence>
<evidence type="ECO:0000256" key="1">
    <source>
        <dbReference type="SAM" id="Phobius"/>
    </source>
</evidence>
<name>A0AB36TFV2_ACETH</name>
<feature type="transmembrane region" description="Helical" evidence="1">
    <location>
        <begin position="48"/>
        <end position="69"/>
    </location>
</feature>
<gene>
    <name evidence="2" type="ORF">M972_111465</name>
</gene>
<dbReference type="EMBL" id="PDBW01000001">
    <property type="protein sequence ID" value="PFH02679.1"/>
    <property type="molecule type" value="Genomic_DNA"/>
</dbReference>
<evidence type="ECO:0000313" key="3">
    <source>
        <dbReference type="Proteomes" id="UP000223596"/>
    </source>
</evidence>
<dbReference type="RefSeq" id="WP_003518732.1">
    <property type="nucleotide sequence ID" value="NZ_CP013828.1"/>
</dbReference>
<dbReference type="AlphaFoldDB" id="A0AB36TFV2"/>
<dbReference type="Proteomes" id="UP000223596">
    <property type="component" value="Unassembled WGS sequence"/>
</dbReference>
<evidence type="ECO:0000313" key="2">
    <source>
        <dbReference type="EMBL" id="PFH02679.1"/>
    </source>
</evidence>
<feature type="transmembrane region" description="Helical" evidence="1">
    <location>
        <begin position="163"/>
        <end position="179"/>
    </location>
</feature>
<proteinExistence type="predicted"/>
<keyword evidence="1" id="KW-0812">Transmembrane</keyword>
<keyword evidence="1" id="KW-1133">Transmembrane helix</keyword>
<feature type="transmembrane region" description="Helical" evidence="1">
    <location>
        <begin position="248"/>
        <end position="267"/>
    </location>
</feature>
<accession>A0AB36TFV2</accession>
<protein>
    <recommendedName>
        <fullName evidence="4">ABC-2 family transporter protein</fullName>
    </recommendedName>
</protein>
<feature type="transmembrane region" description="Helical" evidence="1">
    <location>
        <begin position="218"/>
        <end position="236"/>
    </location>
</feature>
<feature type="transmembrane region" description="Helical" evidence="1">
    <location>
        <begin position="97"/>
        <end position="119"/>
    </location>
</feature>